<dbReference type="EMBL" id="MRCX01000041">
    <property type="protein sequence ID" value="RKK78020.1"/>
    <property type="molecule type" value="Genomic_DNA"/>
</dbReference>
<evidence type="ECO:0000256" key="1">
    <source>
        <dbReference type="SAM" id="MobiDB-lite"/>
    </source>
</evidence>
<dbReference type="VEuPathDB" id="FungiDB:FOXG_19006"/>
<dbReference type="VEuPathDB" id="FungiDB:FOC4_g10013636"/>
<comment type="caution">
    <text evidence="2">The sequence shown here is derived from an EMBL/GenBank/DDBJ whole genome shotgun (WGS) entry which is preliminary data.</text>
</comment>
<evidence type="ECO:0000313" key="2">
    <source>
        <dbReference type="EMBL" id="RKK78020.1"/>
    </source>
</evidence>
<sequence>MAQGTVKKLGRATPAKITHSKRQASKVHKPKKTKASVDKVHKKFTSGMTARTEALLGERAGHLELLGQGKKKTDKKTTQKGGSKKFEYKDGAWVPPEAHNHPSDSDSDGEGDDLIDVYEVIDLTEGIQDTEELVDDDDPEDEVTDGVTKYLVTQLLAITQDPPKDITPYLIPDVSLPVVEADQQLFKSTVTSMLERAQRYAMK</sequence>
<dbReference type="VEuPathDB" id="FungiDB:FOIG_07322"/>
<feature type="region of interest" description="Disordered" evidence="1">
    <location>
        <begin position="61"/>
        <end position="112"/>
    </location>
</feature>
<accession>A0A420NCK2</accession>
<dbReference type="AlphaFoldDB" id="A0A420NCK2"/>
<dbReference type="InterPro" id="IPR019034">
    <property type="entry name" value="UPF0390"/>
</dbReference>
<organism evidence="2 3">
    <name type="scientific">Fusarium oxysporum</name>
    <name type="common">Fusarium vascular wilt</name>
    <dbReference type="NCBI Taxonomy" id="5507"/>
    <lineage>
        <taxon>Eukaryota</taxon>
        <taxon>Fungi</taxon>
        <taxon>Dikarya</taxon>
        <taxon>Ascomycota</taxon>
        <taxon>Pezizomycotina</taxon>
        <taxon>Sordariomycetes</taxon>
        <taxon>Hypocreomycetidae</taxon>
        <taxon>Hypocreales</taxon>
        <taxon>Nectriaceae</taxon>
        <taxon>Fusarium</taxon>
        <taxon>Fusarium oxysporum species complex</taxon>
    </lineage>
</organism>
<dbReference type="VEuPathDB" id="FungiDB:FOC1_g10012640"/>
<dbReference type="Pfam" id="PF09495">
    <property type="entry name" value="DUF2462"/>
    <property type="match status" value="1"/>
</dbReference>
<dbReference type="Proteomes" id="UP000285084">
    <property type="component" value="Unassembled WGS sequence"/>
</dbReference>
<gene>
    <name evidence="2" type="ORF">BFJ69_g5762</name>
</gene>
<reference evidence="2 3" key="1">
    <citation type="journal article" date="2018" name="Sci. Rep.">
        <title>Characterisation of pathogen-specific regions and novel effector candidates in Fusarium oxysporum f. sp. cepae.</title>
        <authorList>
            <person name="Armitage A.D."/>
            <person name="Taylor A."/>
            <person name="Sobczyk M.K."/>
            <person name="Baxter L."/>
            <person name="Greenfield B.P."/>
            <person name="Bates H.J."/>
            <person name="Wilson F."/>
            <person name="Jackson A.C."/>
            <person name="Ott S."/>
            <person name="Harrison R.J."/>
            <person name="Clarkson J.P."/>
        </authorList>
    </citation>
    <scope>NUCLEOTIDE SEQUENCE [LARGE SCALE GENOMIC DNA]</scope>
    <source>
        <strain evidence="2 3">Fo_A13</strain>
    </source>
</reference>
<dbReference type="VEuPathDB" id="FungiDB:HZS61_003795"/>
<proteinExistence type="predicted"/>
<protein>
    <submittedName>
        <fullName evidence="2">Uncharacterized protein</fullName>
    </submittedName>
</protein>
<feature type="region of interest" description="Disordered" evidence="1">
    <location>
        <begin position="1"/>
        <end position="41"/>
    </location>
</feature>
<dbReference type="VEuPathDB" id="FungiDB:FOMG_06583"/>
<feature type="compositionally biased region" description="Basic residues" evidence="1">
    <location>
        <begin position="18"/>
        <end position="41"/>
    </location>
</feature>
<dbReference type="VEuPathDB" id="FungiDB:FOZG_10972"/>
<name>A0A420NCK2_FUSOX</name>
<evidence type="ECO:0000313" key="3">
    <source>
        <dbReference type="Proteomes" id="UP000285084"/>
    </source>
</evidence>